<reference evidence="8" key="1">
    <citation type="submission" date="2023-06" db="EMBL/GenBank/DDBJ databases">
        <title>Genomic analysis of the entomopathogenic nematode Steinernema hermaphroditum.</title>
        <authorList>
            <person name="Schwarz E.M."/>
            <person name="Heppert J.K."/>
            <person name="Baniya A."/>
            <person name="Schwartz H.T."/>
            <person name="Tan C.-H."/>
            <person name="Antoshechkin I."/>
            <person name="Sternberg P.W."/>
            <person name="Goodrich-Blair H."/>
            <person name="Dillman A.R."/>
        </authorList>
    </citation>
    <scope>NUCLEOTIDE SEQUENCE</scope>
    <source>
        <strain evidence="8">PS9179</strain>
        <tissue evidence="8">Whole animal</tissue>
    </source>
</reference>
<proteinExistence type="predicted"/>
<keyword evidence="2" id="KW-0677">Repeat</keyword>
<name>A0AA39M8N0_9BILA</name>
<keyword evidence="4" id="KW-0862">Zinc</keyword>
<feature type="region of interest" description="Disordered" evidence="6">
    <location>
        <begin position="56"/>
        <end position="114"/>
    </location>
</feature>
<dbReference type="InterPro" id="IPR013087">
    <property type="entry name" value="Znf_C2H2_type"/>
</dbReference>
<accession>A0AA39M8N0</accession>
<keyword evidence="3 5" id="KW-0863">Zinc-finger</keyword>
<dbReference type="AlphaFoldDB" id="A0AA39M8N0"/>
<evidence type="ECO:0000256" key="1">
    <source>
        <dbReference type="ARBA" id="ARBA00022723"/>
    </source>
</evidence>
<dbReference type="Gene3D" id="3.30.160.60">
    <property type="entry name" value="Classic Zinc Finger"/>
    <property type="match status" value="2"/>
</dbReference>
<feature type="domain" description="C2H2-type" evidence="7">
    <location>
        <begin position="121"/>
        <end position="148"/>
    </location>
</feature>
<evidence type="ECO:0000256" key="2">
    <source>
        <dbReference type="ARBA" id="ARBA00022737"/>
    </source>
</evidence>
<feature type="region of interest" description="Disordered" evidence="6">
    <location>
        <begin position="281"/>
        <end position="307"/>
    </location>
</feature>
<dbReference type="InterPro" id="IPR036236">
    <property type="entry name" value="Znf_C2H2_sf"/>
</dbReference>
<dbReference type="PANTHER" id="PTHR24409">
    <property type="entry name" value="ZINC FINGER PROTEIN 142"/>
    <property type="match status" value="1"/>
</dbReference>
<sequence>MQAPIPDLFATVMRELAATAGDAPLGVLTPKESPNKPEDASALFFQRLHSQTLALHGSDAPKRRRRFGGNSDNTLDGLVARKAEKEEPISKRYKNEKDAIETPNEEDEQKRLETDPDVNTRTCSVCGYKGKWVSEMIRHKRVHTSARPFKCKFCSRTSKWKADLIRHVAKTHGIRVVSKFSRSKALEKPEGFASPQNVIVAPTPRSVAGFRCLECAQEQDSFELIVHHLQNVHNLATHSCALCGAAFDSLLAAEAHTEGAACSSAHLRVHYTTVCRPASLDGHSSDAGSSVEESPRSSSEDESLHSVTHSLLFPPPSTLLSAVPSTVAAPSSTLPLGLYPSLLSSICAKPSAAMPMFPQVPLNVDLSLALLQLQNISSQMFLNQLAMAK</sequence>
<feature type="compositionally biased region" description="Basic and acidic residues" evidence="6">
    <location>
        <begin position="293"/>
        <end position="304"/>
    </location>
</feature>
<dbReference type="SMART" id="SM00355">
    <property type="entry name" value="ZnF_C2H2"/>
    <property type="match status" value="3"/>
</dbReference>
<protein>
    <recommendedName>
        <fullName evidence="7">C2H2-type domain-containing protein</fullName>
    </recommendedName>
</protein>
<gene>
    <name evidence="8" type="ORF">QR680_009315</name>
</gene>
<evidence type="ECO:0000313" key="9">
    <source>
        <dbReference type="Proteomes" id="UP001175271"/>
    </source>
</evidence>
<keyword evidence="9" id="KW-1185">Reference proteome</keyword>
<dbReference type="Proteomes" id="UP001175271">
    <property type="component" value="Unassembled WGS sequence"/>
</dbReference>
<dbReference type="SUPFAM" id="SSF57667">
    <property type="entry name" value="beta-beta-alpha zinc fingers"/>
    <property type="match status" value="1"/>
</dbReference>
<dbReference type="GO" id="GO:0005634">
    <property type="term" value="C:nucleus"/>
    <property type="evidence" value="ECO:0007669"/>
    <property type="project" value="TreeGrafter"/>
</dbReference>
<keyword evidence="1" id="KW-0479">Metal-binding</keyword>
<evidence type="ECO:0000256" key="4">
    <source>
        <dbReference type="ARBA" id="ARBA00022833"/>
    </source>
</evidence>
<evidence type="ECO:0000313" key="8">
    <source>
        <dbReference type="EMBL" id="KAK0425671.1"/>
    </source>
</evidence>
<evidence type="ECO:0000256" key="3">
    <source>
        <dbReference type="ARBA" id="ARBA00022771"/>
    </source>
</evidence>
<dbReference type="PANTHER" id="PTHR24409:SF295">
    <property type="entry name" value="AZ2-RELATED"/>
    <property type="match status" value="1"/>
</dbReference>
<dbReference type="GO" id="GO:0008270">
    <property type="term" value="F:zinc ion binding"/>
    <property type="evidence" value="ECO:0007669"/>
    <property type="project" value="UniProtKB-KW"/>
</dbReference>
<dbReference type="GO" id="GO:0000977">
    <property type="term" value="F:RNA polymerase II transcription regulatory region sequence-specific DNA binding"/>
    <property type="evidence" value="ECO:0007669"/>
    <property type="project" value="TreeGrafter"/>
</dbReference>
<dbReference type="PROSITE" id="PS50157">
    <property type="entry name" value="ZINC_FINGER_C2H2_2"/>
    <property type="match status" value="1"/>
</dbReference>
<evidence type="ECO:0000256" key="5">
    <source>
        <dbReference type="PROSITE-ProRule" id="PRU00042"/>
    </source>
</evidence>
<dbReference type="EMBL" id="JAUCMV010000001">
    <property type="protein sequence ID" value="KAK0425671.1"/>
    <property type="molecule type" value="Genomic_DNA"/>
</dbReference>
<comment type="caution">
    <text evidence="8">The sequence shown here is derived from an EMBL/GenBank/DDBJ whole genome shotgun (WGS) entry which is preliminary data.</text>
</comment>
<dbReference type="GO" id="GO:0000981">
    <property type="term" value="F:DNA-binding transcription factor activity, RNA polymerase II-specific"/>
    <property type="evidence" value="ECO:0007669"/>
    <property type="project" value="TreeGrafter"/>
</dbReference>
<evidence type="ECO:0000256" key="6">
    <source>
        <dbReference type="SAM" id="MobiDB-lite"/>
    </source>
</evidence>
<evidence type="ECO:0000259" key="7">
    <source>
        <dbReference type="PROSITE" id="PS50157"/>
    </source>
</evidence>
<organism evidence="8 9">
    <name type="scientific">Steinernema hermaphroditum</name>
    <dbReference type="NCBI Taxonomy" id="289476"/>
    <lineage>
        <taxon>Eukaryota</taxon>
        <taxon>Metazoa</taxon>
        <taxon>Ecdysozoa</taxon>
        <taxon>Nematoda</taxon>
        <taxon>Chromadorea</taxon>
        <taxon>Rhabditida</taxon>
        <taxon>Tylenchina</taxon>
        <taxon>Panagrolaimomorpha</taxon>
        <taxon>Strongyloidoidea</taxon>
        <taxon>Steinernematidae</taxon>
        <taxon>Steinernema</taxon>
    </lineage>
</organism>
<feature type="compositionally biased region" description="Basic and acidic residues" evidence="6">
    <location>
        <begin position="79"/>
        <end position="100"/>
    </location>
</feature>